<protein>
    <recommendedName>
        <fullName evidence="3 6">Flagellar basal-body rod protein FlgC</fullName>
    </recommendedName>
</protein>
<dbReference type="InterPro" id="IPR006299">
    <property type="entry name" value="FlgC"/>
</dbReference>
<evidence type="ECO:0000256" key="1">
    <source>
        <dbReference type="ARBA" id="ARBA00004117"/>
    </source>
</evidence>
<keyword evidence="9" id="KW-0969">Cilium</keyword>
<dbReference type="AlphaFoldDB" id="A0AAT9LDD8"/>
<evidence type="ECO:0000256" key="2">
    <source>
        <dbReference type="ARBA" id="ARBA00009677"/>
    </source>
</evidence>
<dbReference type="NCBIfam" id="TIGR01395">
    <property type="entry name" value="FlgC"/>
    <property type="match status" value="1"/>
</dbReference>
<dbReference type="Pfam" id="PF00460">
    <property type="entry name" value="Flg_bb_rod"/>
    <property type="match status" value="1"/>
</dbReference>
<keyword evidence="9" id="KW-0966">Cell projection</keyword>
<gene>
    <name evidence="9" type="primary">flgC</name>
    <name evidence="9" type="ORF">IMF26_00370</name>
</gene>
<reference evidence="9" key="2">
    <citation type="journal article" date="2023" name="Biology">
        <title>Prokaryotic Life Associated with Coal-Fire Gas Vents Revealed by Metagenomics.</title>
        <authorList>
            <person name="Kadnikov V.V."/>
            <person name="Mardanov A.V."/>
            <person name="Beletsky A.V."/>
            <person name="Karnachuk O.V."/>
            <person name="Ravin N.V."/>
        </authorList>
    </citation>
    <scope>NUCLEOTIDE SEQUENCE</scope>
    <source>
        <strain evidence="9">Bu02</strain>
    </source>
</reference>
<comment type="subcellular location">
    <subcellularLocation>
        <location evidence="1 6">Bacterial flagellum basal body</location>
    </subcellularLocation>
</comment>
<comment type="subunit">
    <text evidence="5 6">The basal body constitutes a major portion of the flagellar organelle and consists of four rings (L,P,S, and M) mounted on a central rod. The rod consists of about 26 subunits of FlgG in the distal portion, and FlgB, FlgC and FlgF are thought to build up the proximal portion of the rod with about 6 subunits each.</text>
</comment>
<dbReference type="Pfam" id="PF06429">
    <property type="entry name" value="Flg_bbr_C"/>
    <property type="match status" value="1"/>
</dbReference>
<comment type="similarity">
    <text evidence="2">Belongs to the flagella basal body rod proteins family.</text>
</comment>
<dbReference type="InterPro" id="IPR010930">
    <property type="entry name" value="Flg_bb/hook_C_dom"/>
</dbReference>
<keyword evidence="9" id="KW-0282">Flagellum</keyword>
<evidence type="ECO:0000256" key="3">
    <source>
        <dbReference type="ARBA" id="ARBA00017941"/>
    </source>
</evidence>
<evidence type="ECO:0000259" key="7">
    <source>
        <dbReference type="Pfam" id="PF00460"/>
    </source>
</evidence>
<feature type="domain" description="Flagellar basal-body/hook protein C-terminal" evidence="8">
    <location>
        <begin position="98"/>
        <end position="143"/>
    </location>
</feature>
<dbReference type="PANTHER" id="PTHR30435">
    <property type="entry name" value="FLAGELLAR PROTEIN"/>
    <property type="match status" value="1"/>
</dbReference>
<evidence type="ECO:0000256" key="5">
    <source>
        <dbReference type="ARBA" id="ARBA00025933"/>
    </source>
</evidence>
<evidence type="ECO:0000259" key="8">
    <source>
        <dbReference type="Pfam" id="PF06429"/>
    </source>
</evidence>
<dbReference type="GO" id="GO:0071978">
    <property type="term" value="P:bacterial-type flagellum-dependent swarming motility"/>
    <property type="evidence" value="ECO:0007669"/>
    <property type="project" value="TreeGrafter"/>
</dbReference>
<name>A0AAT9LDD8_9FIRM</name>
<sequence>MNLFSSIEASASGLTAQRLRLDLIAANLANAESTRTEGGGPYRRKVAIFAPRDQQFSFRNIFTKKLNGSPEGVRVVAVVEDTSPPRRVYMPTHPDADQDGYVSFPNVDVVTEMVDMMAATRAYEANVTAIEAAKSMMQKALEMLRV</sequence>
<accession>A0AAT9LDD8</accession>
<keyword evidence="4 6" id="KW-0975">Bacterial flagellum</keyword>
<evidence type="ECO:0000256" key="6">
    <source>
        <dbReference type="RuleBase" id="RU362062"/>
    </source>
</evidence>
<dbReference type="InterPro" id="IPR001444">
    <property type="entry name" value="Flag_bb_rod_N"/>
</dbReference>
<dbReference type="InterPro" id="IPR019776">
    <property type="entry name" value="Flagellar_basal_body_rod_CS"/>
</dbReference>
<dbReference type="GO" id="GO:0030694">
    <property type="term" value="C:bacterial-type flagellum basal body, rod"/>
    <property type="evidence" value="ECO:0007669"/>
    <property type="project" value="UniProtKB-UniRule"/>
</dbReference>
<reference evidence="9" key="1">
    <citation type="submission" date="2020-10" db="EMBL/GenBank/DDBJ databases">
        <authorList>
            <person name="Kadnikov V."/>
            <person name="Beletsky A.V."/>
            <person name="Mardanov A.V."/>
            <person name="Karnachuk O.V."/>
            <person name="Ravin N.V."/>
        </authorList>
    </citation>
    <scope>NUCLEOTIDE SEQUENCE</scope>
    <source>
        <strain evidence="9">Bu02</strain>
    </source>
</reference>
<proteinExistence type="inferred from homology"/>
<organism evidence="9">
    <name type="scientific">Candidatus Fermentithermobacillus carboniphilus</name>
    <dbReference type="NCBI Taxonomy" id="3085328"/>
    <lineage>
        <taxon>Bacteria</taxon>
        <taxon>Bacillati</taxon>
        <taxon>Bacillota</taxon>
        <taxon>Candidatus Fermentithermobacillia</taxon>
        <taxon>Candidatus Fermentithermobacillales</taxon>
        <taxon>Candidatus Fermentithermobacillaceae</taxon>
        <taxon>Candidatus Fermentithermobacillus</taxon>
    </lineage>
</organism>
<dbReference type="PANTHER" id="PTHR30435:SF2">
    <property type="entry name" value="FLAGELLAR BASAL-BODY ROD PROTEIN FLGC"/>
    <property type="match status" value="1"/>
</dbReference>
<dbReference type="KEGG" id="fcz:IMF26_00370"/>
<evidence type="ECO:0000313" key="9">
    <source>
        <dbReference type="EMBL" id="QUL98593.1"/>
    </source>
</evidence>
<dbReference type="PROSITE" id="PS00588">
    <property type="entry name" value="FLAGELLA_BB_ROD"/>
    <property type="match status" value="1"/>
</dbReference>
<feature type="domain" description="Flagellar basal body rod protein N-terminal" evidence="7">
    <location>
        <begin position="8"/>
        <end position="32"/>
    </location>
</feature>
<evidence type="ECO:0000256" key="4">
    <source>
        <dbReference type="ARBA" id="ARBA00023143"/>
    </source>
</evidence>
<dbReference type="EMBL" id="CP062796">
    <property type="protein sequence ID" value="QUL98593.1"/>
    <property type="molecule type" value="Genomic_DNA"/>
</dbReference>